<reference evidence="2 3" key="1">
    <citation type="journal article" date="2021" name="Sci. Rep.">
        <title>Genome sequencing of the multicellular alga Astrephomene provides insights into convergent evolution of germ-soma differentiation.</title>
        <authorList>
            <person name="Yamashita S."/>
            <person name="Yamamoto K."/>
            <person name="Matsuzaki R."/>
            <person name="Suzuki S."/>
            <person name="Yamaguchi H."/>
            <person name="Hirooka S."/>
            <person name="Minakuchi Y."/>
            <person name="Miyagishima S."/>
            <person name="Kawachi M."/>
            <person name="Toyoda A."/>
            <person name="Nozaki H."/>
        </authorList>
    </citation>
    <scope>NUCLEOTIDE SEQUENCE [LARGE SCALE GENOMIC DNA]</scope>
    <source>
        <strain evidence="2 3">NIES-4017</strain>
    </source>
</reference>
<feature type="non-terminal residue" evidence="2">
    <location>
        <position position="307"/>
    </location>
</feature>
<name>A0AAD3E334_9CHLO</name>
<gene>
    <name evidence="2" type="ORF">Agub_g14180</name>
</gene>
<organism evidence="2 3">
    <name type="scientific">Astrephomene gubernaculifera</name>
    <dbReference type="NCBI Taxonomy" id="47775"/>
    <lineage>
        <taxon>Eukaryota</taxon>
        <taxon>Viridiplantae</taxon>
        <taxon>Chlorophyta</taxon>
        <taxon>core chlorophytes</taxon>
        <taxon>Chlorophyceae</taxon>
        <taxon>CS clade</taxon>
        <taxon>Chlamydomonadales</taxon>
        <taxon>Astrephomenaceae</taxon>
        <taxon>Astrephomene</taxon>
    </lineage>
</organism>
<evidence type="ECO:0000256" key="1">
    <source>
        <dbReference type="SAM" id="MobiDB-lite"/>
    </source>
</evidence>
<evidence type="ECO:0000313" key="2">
    <source>
        <dbReference type="EMBL" id="GFR51729.1"/>
    </source>
</evidence>
<dbReference type="EMBL" id="BMAR01000053">
    <property type="protein sequence ID" value="GFR51729.1"/>
    <property type="molecule type" value="Genomic_DNA"/>
</dbReference>
<evidence type="ECO:0000313" key="3">
    <source>
        <dbReference type="Proteomes" id="UP001054857"/>
    </source>
</evidence>
<comment type="caution">
    <text evidence="2">The sequence shown here is derived from an EMBL/GenBank/DDBJ whole genome shotgun (WGS) entry which is preliminary data.</text>
</comment>
<protein>
    <submittedName>
        <fullName evidence="2">Uncharacterized protein</fullName>
    </submittedName>
</protein>
<dbReference type="AlphaFoldDB" id="A0AAD3E334"/>
<keyword evidence="3" id="KW-1185">Reference proteome</keyword>
<proteinExistence type="predicted"/>
<sequence length="307" mass="34304">VVSSFTLEGELVRRAKQYVVHTQLPYRVVAAELTPSRADLVMWCHVAGQPGDADSFGYFSVHVLNVEAGLKPNTPRIDIYDHSRGACAPAYALTPRVPSLGSEYLIAGLGCGLLGWYSLATGALVRAVRLPGVQQQSRYFASLSLFTLSPSLDCPSAGRSYLAAAPAASPAALLFLLDDSLGVSQQVALVAALGPPRGVAPPPPQLLRPPEPPSREVEPARPERWRDVRQVQFSSGPPQARVITPATPSWTKDYEEEEQRREAREREARERERQQQELEQQRLQREWERRELERAKRQRERQQRAKR</sequence>
<feature type="compositionally biased region" description="Pro residues" evidence="1">
    <location>
        <begin position="198"/>
        <end position="212"/>
    </location>
</feature>
<feature type="non-terminal residue" evidence="2">
    <location>
        <position position="1"/>
    </location>
</feature>
<feature type="compositionally biased region" description="Basic and acidic residues" evidence="1">
    <location>
        <begin position="258"/>
        <end position="307"/>
    </location>
</feature>
<accession>A0AAD3E334</accession>
<feature type="compositionally biased region" description="Basic and acidic residues" evidence="1">
    <location>
        <begin position="213"/>
        <end position="229"/>
    </location>
</feature>
<dbReference type="Proteomes" id="UP001054857">
    <property type="component" value="Unassembled WGS sequence"/>
</dbReference>
<feature type="region of interest" description="Disordered" evidence="1">
    <location>
        <begin position="194"/>
        <end position="307"/>
    </location>
</feature>